<protein>
    <submittedName>
        <fullName evidence="1">Uncharacterized protein</fullName>
    </submittedName>
</protein>
<comment type="caution">
    <text evidence="1">The sequence shown here is derived from an EMBL/GenBank/DDBJ whole genome shotgun (WGS) entry which is preliminary data.</text>
</comment>
<dbReference type="Proteomes" id="UP001444661">
    <property type="component" value="Unassembled WGS sequence"/>
</dbReference>
<name>A0ABR1SM38_9PEZI</name>
<reference evidence="1 2" key="1">
    <citation type="submission" date="2023-01" db="EMBL/GenBank/DDBJ databases">
        <title>Analysis of 21 Apiospora genomes using comparative genomics revels a genus with tremendous synthesis potential of carbohydrate active enzymes and secondary metabolites.</title>
        <authorList>
            <person name="Sorensen T."/>
        </authorList>
    </citation>
    <scope>NUCLEOTIDE SEQUENCE [LARGE SCALE GENOMIC DNA]</scope>
    <source>
        <strain evidence="1 2">CBS 33761</strain>
    </source>
</reference>
<evidence type="ECO:0000313" key="1">
    <source>
        <dbReference type="EMBL" id="KAK8034926.1"/>
    </source>
</evidence>
<sequence length="69" mass="7441">METWPALSRTRWATSSPALADGHDEVPLMDFHHRDPSVLVATIPGYVGELERAASAHMACSMGPDPIAI</sequence>
<keyword evidence="2" id="KW-1185">Reference proteome</keyword>
<proteinExistence type="predicted"/>
<dbReference type="EMBL" id="JAQQWK010000009">
    <property type="protein sequence ID" value="KAK8034926.1"/>
    <property type="molecule type" value="Genomic_DNA"/>
</dbReference>
<gene>
    <name evidence="1" type="ORF">PG993_009921</name>
</gene>
<accession>A0ABR1SM38</accession>
<evidence type="ECO:0000313" key="2">
    <source>
        <dbReference type="Proteomes" id="UP001444661"/>
    </source>
</evidence>
<organism evidence="1 2">
    <name type="scientific">Apiospora rasikravindrae</name>
    <dbReference type="NCBI Taxonomy" id="990691"/>
    <lineage>
        <taxon>Eukaryota</taxon>
        <taxon>Fungi</taxon>
        <taxon>Dikarya</taxon>
        <taxon>Ascomycota</taxon>
        <taxon>Pezizomycotina</taxon>
        <taxon>Sordariomycetes</taxon>
        <taxon>Xylariomycetidae</taxon>
        <taxon>Amphisphaeriales</taxon>
        <taxon>Apiosporaceae</taxon>
        <taxon>Apiospora</taxon>
    </lineage>
</organism>